<reference evidence="3" key="1">
    <citation type="submission" date="2018-12" db="EMBL/GenBank/DDBJ databases">
        <authorList>
            <person name="Will S."/>
            <person name="Neumann-Schaal M."/>
            <person name="Henke P."/>
        </authorList>
    </citation>
    <scope>NUCLEOTIDE SEQUENCE</scope>
    <source>
        <strain evidence="3">PCC 7102</strain>
    </source>
</reference>
<dbReference type="OrthoDB" id="565210at2"/>
<keyword evidence="4" id="KW-1185">Reference proteome</keyword>
<dbReference type="SUPFAM" id="SSF143120">
    <property type="entry name" value="YefM-like"/>
    <property type="match status" value="1"/>
</dbReference>
<dbReference type="InterPro" id="IPR036165">
    <property type="entry name" value="YefM-like_sf"/>
</dbReference>
<dbReference type="RefSeq" id="WP_127085146.1">
    <property type="nucleotide sequence ID" value="NZ_RSCL01000021.1"/>
</dbReference>
<evidence type="ECO:0000256" key="1">
    <source>
        <dbReference type="ARBA" id="ARBA00009981"/>
    </source>
</evidence>
<dbReference type="Gene3D" id="3.40.1620.10">
    <property type="entry name" value="YefM-like domain"/>
    <property type="match status" value="1"/>
</dbReference>
<dbReference type="Proteomes" id="UP000271624">
    <property type="component" value="Unassembled WGS sequence"/>
</dbReference>
<comment type="caution">
    <text evidence="3">The sequence shown here is derived from an EMBL/GenBank/DDBJ whole genome shotgun (WGS) entry which is preliminary data.</text>
</comment>
<dbReference type="EMBL" id="RSCL01000021">
    <property type="protein sequence ID" value="RUT01010.1"/>
    <property type="molecule type" value="Genomic_DNA"/>
</dbReference>
<dbReference type="Pfam" id="PF02604">
    <property type="entry name" value="PhdYeFM_antitox"/>
    <property type="match status" value="1"/>
</dbReference>
<sequence length="91" mass="10598">MQYSIEQISLNLNKIIQEAEQGEPIQITQQGKQIAVILSHAEYEKLLNKTPNFWESVERFRQEYDIEAADINPDELFANVRDKSSGREVIF</sequence>
<gene>
    <name evidence="3" type="ORF">DSM106972_070160</name>
</gene>
<name>A0A433V4J7_9CYAN</name>
<comment type="function">
    <text evidence="2">Antitoxin component of a type II toxin-antitoxin (TA) system.</text>
</comment>
<dbReference type="AlphaFoldDB" id="A0A433V4J7"/>
<organism evidence="3 4">
    <name type="scientific">Dulcicalothrix desertica PCC 7102</name>
    <dbReference type="NCBI Taxonomy" id="232991"/>
    <lineage>
        <taxon>Bacteria</taxon>
        <taxon>Bacillati</taxon>
        <taxon>Cyanobacteriota</taxon>
        <taxon>Cyanophyceae</taxon>
        <taxon>Nostocales</taxon>
        <taxon>Calotrichaceae</taxon>
        <taxon>Dulcicalothrix</taxon>
    </lineage>
</organism>
<reference evidence="3" key="2">
    <citation type="journal article" date="2019" name="Genome Biol. Evol.">
        <title>Day and night: Metabolic profiles and evolutionary relationships of six axenic non-marine cyanobacteria.</title>
        <authorList>
            <person name="Will S.E."/>
            <person name="Henke P."/>
            <person name="Boedeker C."/>
            <person name="Huang S."/>
            <person name="Brinkmann H."/>
            <person name="Rohde M."/>
            <person name="Jarek M."/>
            <person name="Friedl T."/>
            <person name="Seufert S."/>
            <person name="Schumacher M."/>
            <person name="Overmann J."/>
            <person name="Neumann-Schaal M."/>
            <person name="Petersen J."/>
        </authorList>
    </citation>
    <scope>NUCLEOTIDE SEQUENCE [LARGE SCALE GENOMIC DNA]</scope>
    <source>
        <strain evidence="3">PCC 7102</strain>
    </source>
</reference>
<evidence type="ECO:0000256" key="2">
    <source>
        <dbReference type="RuleBase" id="RU362080"/>
    </source>
</evidence>
<evidence type="ECO:0000313" key="4">
    <source>
        <dbReference type="Proteomes" id="UP000271624"/>
    </source>
</evidence>
<dbReference type="InterPro" id="IPR006442">
    <property type="entry name" value="Antitoxin_Phd/YefM"/>
</dbReference>
<evidence type="ECO:0000313" key="3">
    <source>
        <dbReference type="EMBL" id="RUT01010.1"/>
    </source>
</evidence>
<protein>
    <recommendedName>
        <fullName evidence="2">Antitoxin</fullName>
    </recommendedName>
</protein>
<accession>A0A433V4J7</accession>
<comment type="similarity">
    <text evidence="1 2">Belongs to the phD/YefM antitoxin family.</text>
</comment>
<dbReference type="NCBIfam" id="TIGR01552">
    <property type="entry name" value="phd_fam"/>
    <property type="match status" value="1"/>
</dbReference>
<proteinExistence type="inferred from homology"/>